<dbReference type="Pfam" id="PF12686">
    <property type="entry name" value="DUF3800"/>
    <property type="match status" value="1"/>
</dbReference>
<dbReference type="InterPro" id="IPR024524">
    <property type="entry name" value="DUF3800"/>
</dbReference>
<organism evidence="1 2">
    <name type="scientific">Ornithinibacter aureus</name>
    <dbReference type="NCBI Taxonomy" id="622664"/>
    <lineage>
        <taxon>Bacteria</taxon>
        <taxon>Bacillati</taxon>
        <taxon>Actinomycetota</taxon>
        <taxon>Actinomycetes</taxon>
        <taxon>Micrococcales</taxon>
        <taxon>Intrasporangiaceae</taxon>
        <taxon>Ornithinibacter</taxon>
    </lineage>
</organism>
<sequence>MLSLYLDDVKSQGRVGLVGIILPSDNVRSLCAAVEAIVREGGPAPKNRQSVELKGEEILGNRGWWRSKSPRERLLVATQCLASLEPHGARILQRVGRKPAGKTLNEAKRSTSMAMAIVASDYAREVNERSIMAVCDEQSVDLVTTDSVMHFDRMEDPYHHAVIVDAVYAVDSRRSRMIQLADLVAHVWQAKETPGAPHGDLWSQVRHLEYRPVNFMMGGSSAS</sequence>
<evidence type="ECO:0000313" key="2">
    <source>
        <dbReference type="Proteomes" id="UP001500390"/>
    </source>
</evidence>
<comment type="caution">
    <text evidence="1">The sequence shown here is derived from an EMBL/GenBank/DDBJ whole genome shotgun (WGS) entry which is preliminary data.</text>
</comment>
<dbReference type="RefSeq" id="WP_159899765.1">
    <property type="nucleotide sequence ID" value="NZ_BAABFX010000033.1"/>
</dbReference>
<protein>
    <recommendedName>
        <fullName evidence="3">DUF3800 domain-containing protein</fullName>
    </recommendedName>
</protein>
<dbReference type="EMBL" id="BAABFX010000033">
    <property type="protein sequence ID" value="GAA4399093.1"/>
    <property type="molecule type" value="Genomic_DNA"/>
</dbReference>
<accession>A0ABP8K1S0</accession>
<dbReference type="Proteomes" id="UP001500390">
    <property type="component" value="Unassembled WGS sequence"/>
</dbReference>
<keyword evidence="2" id="KW-1185">Reference proteome</keyword>
<reference evidence="2" key="1">
    <citation type="journal article" date="2019" name="Int. J. Syst. Evol. Microbiol.">
        <title>The Global Catalogue of Microorganisms (GCM) 10K type strain sequencing project: providing services to taxonomists for standard genome sequencing and annotation.</title>
        <authorList>
            <consortium name="The Broad Institute Genomics Platform"/>
            <consortium name="The Broad Institute Genome Sequencing Center for Infectious Disease"/>
            <person name="Wu L."/>
            <person name="Ma J."/>
        </authorList>
    </citation>
    <scope>NUCLEOTIDE SEQUENCE [LARGE SCALE GENOMIC DNA]</scope>
    <source>
        <strain evidence="2">JCM 17738</strain>
    </source>
</reference>
<evidence type="ECO:0008006" key="3">
    <source>
        <dbReference type="Google" id="ProtNLM"/>
    </source>
</evidence>
<evidence type="ECO:0000313" key="1">
    <source>
        <dbReference type="EMBL" id="GAA4399093.1"/>
    </source>
</evidence>
<proteinExistence type="predicted"/>
<name>A0ABP8K1S0_9MICO</name>
<gene>
    <name evidence="1" type="ORF">GCM10023153_24750</name>
</gene>